<keyword evidence="4" id="KW-1185">Reference proteome</keyword>
<dbReference type="InterPro" id="IPR002104">
    <property type="entry name" value="Integrase_catalytic"/>
</dbReference>
<dbReference type="InterPro" id="IPR050090">
    <property type="entry name" value="Tyrosine_recombinase_XerCD"/>
</dbReference>
<evidence type="ECO:0000313" key="4">
    <source>
        <dbReference type="Proteomes" id="UP001300763"/>
    </source>
</evidence>
<gene>
    <name evidence="3" type="ORF">PGB27_13790</name>
</gene>
<dbReference type="CDD" id="cd01189">
    <property type="entry name" value="INT_ICEBs1_C_like"/>
    <property type="match status" value="1"/>
</dbReference>
<dbReference type="PANTHER" id="PTHR30349">
    <property type="entry name" value="PHAGE INTEGRASE-RELATED"/>
    <property type="match status" value="1"/>
</dbReference>
<dbReference type="Proteomes" id="UP001300763">
    <property type="component" value="Unassembled WGS sequence"/>
</dbReference>
<dbReference type="Gene3D" id="1.10.443.10">
    <property type="entry name" value="Intergrase catalytic core"/>
    <property type="match status" value="1"/>
</dbReference>
<dbReference type="InterPro" id="IPR013762">
    <property type="entry name" value="Integrase-like_cat_sf"/>
</dbReference>
<accession>A0ABT5SUP7</accession>
<protein>
    <submittedName>
        <fullName evidence="3">Site-specific integrase</fullName>
    </submittedName>
</protein>
<proteinExistence type="predicted"/>
<reference evidence="3 4" key="1">
    <citation type="submission" date="2023-02" db="EMBL/GenBank/DDBJ databases">
        <title>Genome sequencing required for Actinomycetospora new species description.</title>
        <authorList>
            <person name="Saimee Y."/>
            <person name="Duangmal K."/>
        </authorList>
    </citation>
    <scope>NUCLEOTIDE SEQUENCE [LARGE SCALE GENOMIC DNA]</scope>
    <source>
        <strain evidence="3 4">DW7H6</strain>
    </source>
</reference>
<dbReference type="PANTHER" id="PTHR30349:SF91">
    <property type="entry name" value="INTA PROTEIN"/>
    <property type="match status" value="1"/>
</dbReference>
<name>A0ABT5SUP7_9PSEU</name>
<keyword evidence="1" id="KW-0233">DNA recombination</keyword>
<evidence type="ECO:0000256" key="1">
    <source>
        <dbReference type="ARBA" id="ARBA00023172"/>
    </source>
</evidence>
<evidence type="ECO:0000313" key="3">
    <source>
        <dbReference type="EMBL" id="MDD7966411.1"/>
    </source>
</evidence>
<dbReference type="SUPFAM" id="SSF56349">
    <property type="entry name" value="DNA breaking-rejoining enzymes"/>
    <property type="match status" value="1"/>
</dbReference>
<dbReference type="EMBL" id="JAQZAO010000005">
    <property type="protein sequence ID" value="MDD7966411.1"/>
    <property type="molecule type" value="Genomic_DNA"/>
</dbReference>
<dbReference type="InterPro" id="IPR011010">
    <property type="entry name" value="DNA_brk_join_enz"/>
</dbReference>
<feature type="domain" description="Tyr recombinase" evidence="2">
    <location>
        <begin position="1"/>
        <end position="136"/>
    </location>
</feature>
<dbReference type="RefSeq" id="WP_274200927.1">
    <property type="nucleotide sequence ID" value="NZ_JAQZAO010000005.1"/>
</dbReference>
<dbReference type="Pfam" id="PF00589">
    <property type="entry name" value="Phage_integrase"/>
    <property type="match status" value="1"/>
</dbReference>
<comment type="caution">
    <text evidence="3">The sequence shown here is derived from an EMBL/GenBank/DDBJ whole genome shotgun (WGS) entry which is preliminary data.</text>
</comment>
<sequence>MEGELRELPTKTRRSTRTVPLPPICVHVLRAHGDRQAKERANAGRLRWQDTEYVFTTGVGTPLEPSYVSRLFVDLCAKHGFRRVRLHDMRHTCVTLLLSLGVNPRIVMEIVGHSAIEMTMNVYGHVSLDSQREALGLLDDQLGTPTNDQPKE</sequence>
<evidence type="ECO:0000259" key="2">
    <source>
        <dbReference type="PROSITE" id="PS51898"/>
    </source>
</evidence>
<dbReference type="PROSITE" id="PS51898">
    <property type="entry name" value="TYR_RECOMBINASE"/>
    <property type="match status" value="1"/>
</dbReference>
<organism evidence="3 4">
    <name type="scientific">Actinomycetospora lemnae</name>
    <dbReference type="NCBI Taxonomy" id="3019891"/>
    <lineage>
        <taxon>Bacteria</taxon>
        <taxon>Bacillati</taxon>
        <taxon>Actinomycetota</taxon>
        <taxon>Actinomycetes</taxon>
        <taxon>Pseudonocardiales</taxon>
        <taxon>Pseudonocardiaceae</taxon>
        <taxon>Actinomycetospora</taxon>
    </lineage>
</organism>